<dbReference type="KEGG" id="pavi:110764686"/>
<dbReference type="Proteomes" id="UP000515124">
    <property type="component" value="Unplaced"/>
</dbReference>
<evidence type="ECO:0000259" key="1">
    <source>
        <dbReference type="Pfam" id="PF03171"/>
    </source>
</evidence>
<protein>
    <submittedName>
        <fullName evidence="3">Gibberellin 20-oxidase-like protein</fullName>
    </submittedName>
</protein>
<name>A0A6P5T824_PRUAV</name>
<keyword evidence="2" id="KW-1185">Reference proteome</keyword>
<evidence type="ECO:0000313" key="2">
    <source>
        <dbReference type="Proteomes" id="UP000515124"/>
    </source>
</evidence>
<proteinExistence type="predicted"/>
<dbReference type="InterPro" id="IPR044861">
    <property type="entry name" value="IPNS-like_FE2OG_OXY"/>
</dbReference>
<evidence type="ECO:0000313" key="3">
    <source>
        <dbReference type="RefSeq" id="XP_021823388.1"/>
    </source>
</evidence>
<dbReference type="RefSeq" id="XP_021823388.1">
    <property type="nucleotide sequence ID" value="XM_021967696.1"/>
</dbReference>
<organism evidence="2 3">
    <name type="scientific">Prunus avium</name>
    <name type="common">Cherry</name>
    <name type="synonym">Cerasus avium</name>
    <dbReference type="NCBI Taxonomy" id="42229"/>
    <lineage>
        <taxon>Eukaryota</taxon>
        <taxon>Viridiplantae</taxon>
        <taxon>Streptophyta</taxon>
        <taxon>Embryophyta</taxon>
        <taxon>Tracheophyta</taxon>
        <taxon>Spermatophyta</taxon>
        <taxon>Magnoliopsida</taxon>
        <taxon>eudicotyledons</taxon>
        <taxon>Gunneridae</taxon>
        <taxon>Pentapetalae</taxon>
        <taxon>rosids</taxon>
        <taxon>fabids</taxon>
        <taxon>Rosales</taxon>
        <taxon>Rosaceae</taxon>
        <taxon>Amygdaloideae</taxon>
        <taxon>Amygdaleae</taxon>
        <taxon>Prunus</taxon>
    </lineage>
</organism>
<dbReference type="AlphaFoldDB" id="A0A6P5T824"/>
<dbReference type="Pfam" id="PF03171">
    <property type="entry name" value="2OG-FeII_Oxy"/>
    <property type="match status" value="1"/>
</dbReference>
<dbReference type="Gene3D" id="2.60.120.330">
    <property type="entry name" value="B-lactam Antibiotic, Isopenicillin N Synthase, Chain"/>
    <property type="match status" value="1"/>
</dbReference>
<dbReference type="InterPro" id="IPR027443">
    <property type="entry name" value="IPNS-like_sf"/>
</dbReference>
<accession>A0A6P5T824</accession>
<dbReference type="PANTHER" id="PTHR47990">
    <property type="entry name" value="2-OXOGLUTARATE (2OG) AND FE(II)-DEPENDENT OXYGENASE SUPERFAMILY PROTEIN-RELATED"/>
    <property type="match status" value="1"/>
</dbReference>
<dbReference type="GeneID" id="110764686"/>
<dbReference type="SUPFAM" id="SSF51197">
    <property type="entry name" value="Clavaminate synthase-like"/>
    <property type="match status" value="1"/>
</dbReference>
<gene>
    <name evidence="3" type="primary">LOC110764686</name>
</gene>
<reference evidence="3" key="1">
    <citation type="submission" date="2025-08" db="UniProtKB">
        <authorList>
            <consortium name="RefSeq"/>
        </authorList>
    </citation>
    <scope>IDENTIFICATION</scope>
</reference>
<dbReference type="InterPro" id="IPR050231">
    <property type="entry name" value="Iron_ascorbate_oxido_reductase"/>
</dbReference>
<sequence length="129" mass="15128">MRLSQLRAWEGKWMDIEPCAETLVVNIWDLMQAWSKGKLRSSEHMGVLKRCVSRFSLAFFWCFEDESVIYAPHEVVGEGNLRVYKPFICADYLKFRESNEESKFEKVGFTVKEFAGNTDSTFFKISVYE</sequence>
<feature type="domain" description="Isopenicillin N synthase-like Fe(2+) 2OG dioxygenase" evidence="1">
    <location>
        <begin position="10"/>
        <end position="62"/>
    </location>
</feature>